<dbReference type="STRING" id="1317122.ATO12_14455"/>
<dbReference type="InterPro" id="IPR023393">
    <property type="entry name" value="START-like_dom_sf"/>
</dbReference>
<dbReference type="AlphaFoldDB" id="A0A023BWS7"/>
<protein>
    <recommendedName>
        <fullName evidence="2">Activator of Hsp90 ATPase homologue 1/2-like C-terminal domain-containing protein</fullName>
    </recommendedName>
</protein>
<dbReference type="SUPFAM" id="SSF55961">
    <property type="entry name" value="Bet v1-like"/>
    <property type="match status" value="1"/>
</dbReference>
<comment type="similarity">
    <text evidence="1">Belongs to the AHA1 family.</text>
</comment>
<dbReference type="PROSITE" id="PS51257">
    <property type="entry name" value="PROKAR_LIPOPROTEIN"/>
    <property type="match status" value="1"/>
</dbReference>
<dbReference type="EMBL" id="AQRA01000004">
    <property type="protein sequence ID" value="EZH74073.1"/>
    <property type="molecule type" value="Genomic_DNA"/>
</dbReference>
<name>A0A023BWS7_9FLAO</name>
<dbReference type="Pfam" id="PF08327">
    <property type="entry name" value="AHSA1"/>
    <property type="match status" value="1"/>
</dbReference>
<dbReference type="eggNOG" id="COG3832">
    <property type="taxonomic scope" value="Bacteria"/>
</dbReference>
<gene>
    <name evidence="3" type="ORF">ATO12_14455</name>
</gene>
<feature type="domain" description="Activator of Hsp90 ATPase homologue 1/2-like C-terminal" evidence="2">
    <location>
        <begin position="36"/>
        <end position="169"/>
    </location>
</feature>
<evidence type="ECO:0000256" key="1">
    <source>
        <dbReference type="ARBA" id="ARBA00006817"/>
    </source>
</evidence>
<reference evidence="3 4" key="1">
    <citation type="submission" date="2014-04" db="EMBL/GenBank/DDBJ databases">
        <title>Aquimarina sp. 22II-S11-z7 Genome Sequencing.</title>
        <authorList>
            <person name="Lai Q."/>
        </authorList>
    </citation>
    <scope>NUCLEOTIDE SEQUENCE [LARGE SCALE GENOMIC DNA]</scope>
    <source>
        <strain evidence="3 4">22II-S11-z7</strain>
    </source>
</reference>
<evidence type="ECO:0000313" key="4">
    <source>
        <dbReference type="Proteomes" id="UP000023541"/>
    </source>
</evidence>
<dbReference type="RefSeq" id="WP_081802025.1">
    <property type="nucleotide sequence ID" value="NZ_AQRA01000004.1"/>
</dbReference>
<accession>A0A023BWS7</accession>
<keyword evidence="4" id="KW-1185">Reference proteome</keyword>
<comment type="caution">
    <text evidence="3">The sequence shown here is derived from an EMBL/GenBank/DDBJ whole genome shotgun (WGS) entry which is preliminary data.</text>
</comment>
<organism evidence="3 4">
    <name type="scientific">Aquimarina atlantica</name>
    <dbReference type="NCBI Taxonomy" id="1317122"/>
    <lineage>
        <taxon>Bacteria</taxon>
        <taxon>Pseudomonadati</taxon>
        <taxon>Bacteroidota</taxon>
        <taxon>Flavobacteriia</taxon>
        <taxon>Flavobacteriales</taxon>
        <taxon>Flavobacteriaceae</taxon>
        <taxon>Aquimarina</taxon>
    </lineage>
</organism>
<dbReference type="CDD" id="cd07814">
    <property type="entry name" value="SRPBCC_CalC_Aha1-like"/>
    <property type="match status" value="1"/>
</dbReference>
<dbReference type="OrthoDB" id="2355173at2"/>
<dbReference type="Proteomes" id="UP000023541">
    <property type="component" value="Unassembled WGS sequence"/>
</dbReference>
<proteinExistence type="inferred from homology"/>
<dbReference type="InterPro" id="IPR013538">
    <property type="entry name" value="ASHA1/2-like_C"/>
</dbReference>
<evidence type="ECO:0000259" key="2">
    <source>
        <dbReference type="Pfam" id="PF08327"/>
    </source>
</evidence>
<dbReference type="Gene3D" id="3.30.530.20">
    <property type="match status" value="1"/>
</dbReference>
<evidence type="ECO:0000313" key="3">
    <source>
        <dbReference type="EMBL" id="EZH74073.1"/>
    </source>
</evidence>
<sequence length="170" mass="19640">MKTRFSLLIIASLLLIGCKSKNSTAIMMIEKEIQFNANKEKVWELLTNPAITKQYMYGCEVLSDWEIGGSIFWKGQTEDGKEVTYVKGKIVEYKKGKRVTFTMFDPNMEIEDIPENYLSLTYDLKEKNNKTILKLTQGNFATVALGEKRYEESLKGWEMVIPTMKQIVEQ</sequence>